<comment type="caution">
    <text evidence="2">The sequence shown here is derived from an EMBL/GenBank/DDBJ whole genome shotgun (WGS) entry which is preliminary data.</text>
</comment>
<dbReference type="EMBL" id="QBLH01000831">
    <property type="protein sequence ID" value="TGZ54074.1"/>
    <property type="molecule type" value="Genomic_DNA"/>
</dbReference>
<evidence type="ECO:0000256" key="1">
    <source>
        <dbReference type="SAM" id="MobiDB-lite"/>
    </source>
</evidence>
<keyword evidence="3" id="KW-1185">Reference proteome</keyword>
<proteinExistence type="predicted"/>
<protein>
    <submittedName>
        <fullName evidence="2">Uncharacterized protein</fullName>
    </submittedName>
</protein>
<feature type="compositionally biased region" description="Polar residues" evidence="1">
    <location>
        <begin position="39"/>
        <end position="49"/>
    </location>
</feature>
<dbReference type="Proteomes" id="UP000310200">
    <property type="component" value="Unassembled WGS sequence"/>
</dbReference>
<reference evidence="2 3" key="1">
    <citation type="journal article" date="2019" name="Philos. Trans. R. Soc. Lond., B, Biol. Sci.">
        <title>Ant behaviour and brain gene expression of defending hosts depend on the ecological success of the intruding social parasite.</title>
        <authorList>
            <person name="Kaur R."/>
            <person name="Stoldt M."/>
            <person name="Jongepier E."/>
            <person name="Feldmeyer B."/>
            <person name="Menzel F."/>
            <person name="Bornberg-Bauer E."/>
            <person name="Foitzik S."/>
        </authorList>
    </citation>
    <scope>NUCLEOTIDE SEQUENCE [LARGE SCALE GENOMIC DNA]</scope>
    <source>
        <tissue evidence="2">Whole body</tissue>
    </source>
</reference>
<organism evidence="2 3">
    <name type="scientific">Temnothorax longispinosus</name>
    <dbReference type="NCBI Taxonomy" id="300112"/>
    <lineage>
        <taxon>Eukaryota</taxon>
        <taxon>Metazoa</taxon>
        <taxon>Ecdysozoa</taxon>
        <taxon>Arthropoda</taxon>
        <taxon>Hexapoda</taxon>
        <taxon>Insecta</taxon>
        <taxon>Pterygota</taxon>
        <taxon>Neoptera</taxon>
        <taxon>Endopterygota</taxon>
        <taxon>Hymenoptera</taxon>
        <taxon>Apocrita</taxon>
        <taxon>Aculeata</taxon>
        <taxon>Formicoidea</taxon>
        <taxon>Formicidae</taxon>
        <taxon>Myrmicinae</taxon>
        <taxon>Temnothorax</taxon>
    </lineage>
</organism>
<accession>A0A4V3SBW2</accession>
<name>A0A4V3SBW2_9HYME</name>
<feature type="compositionally biased region" description="Basic and acidic residues" evidence="1">
    <location>
        <begin position="1"/>
        <end position="22"/>
    </location>
</feature>
<gene>
    <name evidence="2" type="ORF">DBV15_00285</name>
</gene>
<dbReference type="AlphaFoldDB" id="A0A4V3SBW2"/>
<evidence type="ECO:0000313" key="2">
    <source>
        <dbReference type="EMBL" id="TGZ54074.1"/>
    </source>
</evidence>
<feature type="region of interest" description="Disordered" evidence="1">
    <location>
        <begin position="1"/>
        <end position="59"/>
    </location>
</feature>
<sequence>MLLVDGVRRRMKDGTGKGRSERCATGSGGRAATERGCSSCGQTPTTDVSGRTREDSAYGGRSSAAIARIPAVVRSIPIGVPGLMASANIEIAHVDTPFGTANLY</sequence>
<evidence type="ECO:0000313" key="3">
    <source>
        <dbReference type="Proteomes" id="UP000310200"/>
    </source>
</evidence>